<reference evidence="2 3" key="1">
    <citation type="submission" date="2018-08" db="EMBL/GenBank/DDBJ databases">
        <title>A genome reference for cultivated species of the human gut microbiota.</title>
        <authorList>
            <person name="Zou Y."/>
            <person name="Xue W."/>
            <person name="Luo G."/>
        </authorList>
    </citation>
    <scope>NUCLEOTIDE SEQUENCE [LARGE SCALE GENOMIC DNA]</scope>
    <source>
        <strain evidence="2 3">AF14-18</strain>
    </source>
</reference>
<name>A0A412YYV1_9FIRM</name>
<evidence type="ECO:0000313" key="2">
    <source>
        <dbReference type="EMBL" id="RGV72816.1"/>
    </source>
</evidence>
<dbReference type="InterPro" id="IPR056670">
    <property type="entry name" value="DUF7768"/>
</dbReference>
<feature type="domain" description="DUF7768" evidence="1">
    <location>
        <begin position="5"/>
        <end position="100"/>
    </location>
</feature>
<dbReference type="SUPFAM" id="SSF52309">
    <property type="entry name" value="N-(deoxy)ribosyltransferase-like"/>
    <property type="match status" value="1"/>
</dbReference>
<dbReference type="Gene3D" id="3.40.50.10400">
    <property type="entry name" value="Hypothetical protein PA1492"/>
    <property type="match status" value="1"/>
</dbReference>
<proteinExistence type="predicted"/>
<dbReference type="AlphaFoldDB" id="A0A412YYV1"/>
<dbReference type="RefSeq" id="WP_002570012.1">
    <property type="nucleotide sequence ID" value="NZ_BAABZS010000001.1"/>
</dbReference>
<comment type="caution">
    <text evidence="2">The sequence shown here is derived from an EMBL/GenBank/DDBJ whole genome shotgun (WGS) entry which is preliminary data.</text>
</comment>
<gene>
    <name evidence="2" type="ORF">DWW02_22685</name>
</gene>
<organism evidence="2 3">
    <name type="scientific">Enterocloster bolteae</name>
    <dbReference type="NCBI Taxonomy" id="208479"/>
    <lineage>
        <taxon>Bacteria</taxon>
        <taxon>Bacillati</taxon>
        <taxon>Bacillota</taxon>
        <taxon>Clostridia</taxon>
        <taxon>Lachnospirales</taxon>
        <taxon>Lachnospiraceae</taxon>
        <taxon>Enterocloster</taxon>
    </lineage>
</organism>
<dbReference type="Proteomes" id="UP000284543">
    <property type="component" value="Unassembled WGS sequence"/>
</dbReference>
<protein>
    <submittedName>
        <fullName evidence="2">DUF4406 domain-containing protein</fullName>
    </submittedName>
</protein>
<evidence type="ECO:0000313" key="3">
    <source>
        <dbReference type="Proteomes" id="UP000284543"/>
    </source>
</evidence>
<accession>A0A412YYV1</accession>
<dbReference type="GeneID" id="23116755"/>
<sequence length="123" mass="13509">MMTGLVYIASPYAGDVEANLTFAGQAGRYCMMQGGIPVIPHMMYPAFLDDTDPAQRGLGIEMGLRLMEVCDCVWICGEHISAGMKQELAFANGIGKEVRFVGRDEITASVNERQEMLIRMEIG</sequence>
<evidence type="ECO:0000259" key="1">
    <source>
        <dbReference type="Pfam" id="PF24963"/>
    </source>
</evidence>
<dbReference type="EMBL" id="QRZM01000012">
    <property type="protein sequence ID" value="RGV72816.1"/>
    <property type="molecule type" value="Genomic_DNA"/>
</dbReference>
<dbReference type="Pfam" id="PF24963">
    <property type="entry name" value="DUF7768"/>
    <property type="match status" value="1"/>
</dbReference>